<name>A0A5B7CEZ9_PORTR</name>
<reference evidence="2 3" key="1">
    <citation type="submission" date="2019-05" db="EMBL/GenBank/DDBJ databases">
        <title>Another draft genome of Portunus trituberculatus and its Hox gene families provides insights of decapod evolution.</title>
        <authorList>
            <person name="Jeong J.-H."/>
            <person name="Song I."/>
            <person name="Kim S."/>
            <person name="Choi T."/>
            <person name="Kim D."/>
            <person name="Ryu S."/>
            <person name="Kim W."/>
        </authorList>
    </citation>
    <scope>NUCLEOTIDE SEQUENCE [LARGE SCALE GENOMIC DNA]</scope>
    <source>
        <tissue evidence="2">Muscle</tissue>
    </source>
</reference>
<protein>
    <submittedName>
        <fullName evidence="2">Uncharacterized protein</fullName>
    </submittedName>
</protein>
<organism evidence="2 3">
    <name type="scientific">Portunus trituberculatus</name>
    <name type="common">Swimming crab</name>
    <name type="synonym">Neptunus trituberculatus</name>
    <dbReference type="NCBI Taxonomy" id="210409"/>
    <lineage>
        <taxon>Eukaryota</taxon>
        <taxon>Metazoa</taxon>
        <taxon>Ecdysozoa</taxon>
        <taxon>Arthropoda</taxon>
        <taxon>Crustacea</taxon>
        <taxon>Multicrustacea</taxon>
        <taxon>Malacostraca</taxon>
        <taxon>Eumalacostraca</taxon>
        <taxon>Eucarida</taxon>
        <taxon>Decapoda</taxon>
        <taxon>Pleocyemata</taxon>
        <taxon>Brachyura</taxon>
        <taxon>Eubrachyura</taxon>
        <taxon>Portunoidea</taxon>
        <taxon>Portunidae</taxon>
        <taxon>Portuninae</taxon>
        <taxon>Portunus</taxon>
    </lineage>
</organism>
<proteinExistence type="predicted"/>
<feature type="region of interest" description="Disordered" evidence="1">
    <location>
        <begin position="33"/>
        <end position="68"/>
    </location>
</feature>
<keyword evidence="3" id="KW-1185">Reference proteome</keyword>
<gene>
    <name evidence="2" type="ORF">E2C01_000385</name>
</gene>
<sequence>MENITFAAMSSFKSIILSLTRYRSHAASLSTCQYRSKHPSTPLGTLHEGAGNPREHSPTGLILDLSLD</sequence>
<dbReference type="AlphaFoldDB" id="A0A5B7CEZ9"/>
<evidence type="ECO:0000256" key="1">
    <source>
        <dbReference type="SAM" id="MobiDB-lite"/>
    </source>
</evidence>
<evidence type="ECO:0000313" key="2">
    <source>
        <dbReference type="EMBL" id="MPC07818.1"/>
    </source>
</evidence>
<accession>A0A5B7CEZ9</accession>
<dbReference type="Proteomes" id="UP000324222">
    <property type="component" value="Unassembled WGS sequence"/>
</dbReference>
<dbReference type="EMBL" id="VSRR010000009">
    <property type="protein sequence ID" value="MPC07818.1"/>
    <property type="molecule type" value="Genomic_DNA"/>
</dbReference>
<evidence type="ECO:0000313" key="3">
    <source>
        <dbReference type="Proteomes" id="UP000324222"/>
    </source>
</evidence>
<comment type="caution">
    <text evidence="2">The sequence shown here is derived from an EMBL/GenBank/DDBJ whole genome shotgun (WGS) entry which is preliminary data.</text>
</comment>